<dbReference type="KEGG" id="fcy:FRACYDRAFT_231986"/>
<dbReference type="AlphaFoldDB" id="A0A1E7FUK7"/>
<accession>A0A1E7FUK7</accession>
<reference evidence="2 3" key="1">
    <citation type="submission" date="2016-09" db="EMBL/GenBank/DDBJ databases">
        <title>Extensive genetic diversity and differential bi-allelic expression allows diatom success in the polar Southern Ocean.</title>
        <authorList>
            <consortium name="DOE Joint Genome Institute"/>
            <person name="Mock T."/>
            <person name="Otillar R.P."/>
            <person name="Strauss J."/>
            <person name="Dupont C."/>
            <person name="Frickenhaus S."/>
            <person name="Maumus F."/>
            <person name="Mcmullan M."/>
            <person name="Sanges R."/>
            <person name="Schmutz J."/>
            <person name="Toseland A."/>
            <person name="Valas R."/>
            <person name="Veluchamy A."/>
            <person name="Ward B.J."/>
            <person name="Allen A."/>
            <person name="Barry K."/>
            <person name="Falciatore A."/>
            <person name="Ferrante M."/>
            <person name="Fortunato A.E."/>
            <person name="Gloeckner G."/>
            <person name="Gruber A."/>
            <person name="Hipkin R."/>
            <person name="Janech M."/>
            <person name="Kroth P."/>
            <person name="Leese F."/>
            <person name="Lindquist E."/>
            <person name="Lyon B.R."/>
            <person name="Martin J."/>
            <person name="Mayer C."/>
            <person name="Parker M."/>
            <person name="Quesneville H."/>
            <person name="Raymond J."/>
            <person name="Uhlig C."/>
            <person name="Valentin K.U."/>
            <person name="Worden A.Z."/>
            <person name="Armbrust E.V."/>
            <person name="Bowler C."/>
            <person name="Green B."/>
            <person name="Moulton V."/>
            <person name="Van Oosterhout C."/>
            <person name="Grigoriev I."/>
        </authorList>
    </citation>
    <scope>NUCLEOTIDE SEQUENCE [LARGE SCALE GENOMIC DNA]</scope>
    <source>
        <strain evidence="2 3">CCMP1102</strain>
    </source>
</reference>
<protein>
    <submittedName>
        <fullName evidence="2">Uncharacterized protein</fullName>
    </submittedName>
</protein>
<evidence type="ECO:0000256" key="1">
    <source>
        <dbReference type="SAM" id="Phobius"/>
    </source>
</evidence>
<sequence>MTAIFSSSSSSSSSLFSWRKLLAISHAVLGLLSIWYCKLVYWNAAEACYVMPCYEGPGLQELWKVNKGVTFTGESSGVFAIFHAALAHFAIGIFTGCTFCASLLSLNMVYVWSAETNLLLNLSKLNPNGNVFEESGRHMIVNHSLTGKLYTLSYISSFMCFFQLLVMIQLLMARKEFTRYYRLLVSGGGGGEELSQNSEAIPLRSVLYIDEPTGASSSSSPSAFTTASHYNSSSNNNANTLMV</sequence>
<evidence type="ECO:0000313" key="3">
    <source>
        <dbReference type="Proteomes" id="UP000095751"/>
    </source>
</evidence>
<dbReference type="OrthoDB" id="10465802at2759"/>
<keyword evidence="3" id="KW-1185">Reference proteome</keyword>
<feature type="transmembrane region" description="Helical" evidence="1">
    <location>
        <begin position="89"/>
        <end position="112"/>
    </location>
</feature>
<keyword evidence="1" id="KW-0812">Transmembrane</keyword>
<dbReference type="Proteomes" id="UP000095751">
    <property type="component" value="Unassembled WGS sequence"/>
</dbReference>
<organism evidence="2 3">
    <name type="scientific">Fragilariopsis cylindrus CCMP1102</name>
    <dbReference type="NCBI Taxonomy" id="635003"/>
    <lineage>
        <taxon>Eukaryota</taxon>
        <taxon>Sar</taxon>
        <taxon>Stramenopiles</taxon>
        <taxon>Ochrophyta</taxon>
        <taxon>Bacillariophyta</taxon>
        <taxon>Bacillariophyceae</taxon>
        <taxon>Bacillariophycidae</taxon>
        <taxon>Bacillariales</taxon>
        <taxon>Bacillariaceae</taxon>
        <taxon>Fragilariopsis</taxon>
    </lineage>
</organism>
<keyword evidence="1" id="KW-1133">Transmembrane helix</keyword>
<evidence type="ECO:0000313" key="2">
    <source>
        <dbReference type="EMBL" id="OEU21840.1"/>
    </source>
</evidence>
<dbReference type="EMBL" id="KV784353">
    <property type="protein sequence ID" value="OEU21840.1"/>
    <property type="molecule type" value="Genomic_DNA"/>
</dbReference>
<feature type="transmembrane region" description="Helical" evidence="1">
    <location>
        <begin position="152"/>
        <end position="173"/>
    </location>
</feature>
<name>A0A1E7FUK7_9STRA</name>
<gene>
    <name evidence="2" type="ORF">FRACYDRAFT_231986</name>
</gene>
<proteinExistence type="predicted"/>
<keyword evidence="1" id="KW-0472">Membrane</keyword>
<feature type="transmembrane region" description="Helical" evidence="1">
    <location>
        <begin position="20"/>
        <end position="41"/>
    </location>
</feature>
<dbReference type="InParanoid" id="A0A1E7FUK7"/>